<evidence type="ECO:0000313" key="2">
    <source>
        <dbReference type="EMBL" id="MDM1552841.1"/>
    </source>
</evidence>
<keyword evidence="1" id="KW-0732">Signal</keyword>
<dbReference type="RefSeq" id="WP_286487211.1">
    <property type="nucleotide sequence ID" value="NZ_JACALR010000010.1"/>
</dbReference>
<proteinExistence type="predicted"/>
<reference evidence="2" key="1">
    <citation type="submission" date="2020-06" db="EMBL/GenBank/DDBJ databases">
        <authorList>
            <person name="Dong N."/>
        </authorList>
    </citation>
    <scope>NUCLEOTIDE SEQUENCE</scope>
    <source>
        <strain evidence="2">210</strain>
    </source>
</reference>
<feature type="chain" id="PRO_5043510305" evidence="1">
    <location>
        <begin position="22"/>
        <end position="145"/>
    </location>
</feature>
<gene>
    <name evidence="2" type="ORF">HX095_16695</name>
</gene>
<dbReference type="EMBL" id="JACALR010000010">
    <property type="protein sequence ID" value="MDM1552841.1"/>
    <property type="molecule type" value="Genomic_DNA"/>
</dbReference>
<evidence type="ECO:0000313" key="3">
    <source>
        <dbReference type="Proteomes" id="UP001173578"/>
    </source>
</evidence>
<feature type="signal peptide" evidence="1">
    <location>
        <begin position="1"/>
        <end position="21"/>
    </location>
</feature>
<reference evidence="2" key="2">
    <citation type="journal article" date="2022" name="Sci. Total Environ.">
        <title>Prevalence, transmission, and molecular epidemiology of tet(X)-positive bacteria among humans, animals, and environmental niches in China: An epidemiological, and genomic-based study.</title>
        <authorList>
            <person name="Dong N."/>
            <person name="Zeng Y."/>
            <person name="Cai C."/>
            <person name="Sun C."/>
            <person name="Lu J."/>
            <person name="Liu C."/>
            <person name="Zhou H."/>
            <person name="Sun Q."/>
            <person name="Shu L."/>
            <person name="Wang H."/>
            <person name="Wang Y."/>
            <person name="Wang S."/>
            <person name="Wu C."/>
            <person name="Chan E.W."/>
            <person name="Chen G."/>
            <person name="Shen Z."/>
            <person name="Chen S."/>
            <person name="Zhang R."/>
        </authorList>
    </citation>
    <scope>NUCLEOTIDE SEQUENCE</scope>
    <source>
        <strain evidence="2">210</strain>
    </source>
</reference>
<evidence type="ECO:0000256" key="1">
    <source>
        <dbReference type="SAM" id="SignalP"/>
    </source>
</evidence>
<comment type="caution">
    <text evidence="2">The sequence shown here is derived from an EMBL/GenBank/DDBJ whole genome shotgun (WGS) entry which is preliminary data.</text>
</comment>
<organism evidence="2 3">
    <name type="scientific">Empedobacter falsenii</name>
    <dbReference type="NCBI Taxonomy" id="343874"/>
    <lineage>
        <taxon>Bacteria</taxon>
        <taxon>Pseudomonadati</taxon>
        <taxon>Bacteroidota</taxon>
        <taxon>Flavobacteriia</taxon>
        <taxon>Flavobacteriales</taxon>
        <taxon>Weeksellaceae</taxon>
        <taxon>Empedobacter</taxon>
    </lineage>
</organism>
<sequence>MSQLRISTVLLLLFCFQVLNAQFSGKKTKDPYTSVDGHTYKVDEVLKVNFPSKGTDYQSIFLYKHDDALESASKFLNALSGNGADKSDLKLANKDINNFSGKILYFKVFKKDENSMTYAIIDYDNDDHNYNSGNIEVNNLKVDWK</sequence>
<accession>A0AAW7DRA3</accession>
<dbReference type="AlphaFoldDB" id="A0AAW7DRA3"/>
<dbReference type="Proteomes" id="UP001173578">
    <property type="component" value="Unassembled WGS sequence"/>
</dbReference>
<name>A0AAW7DRA3_9FLAO</name>
<protein>
    <submittedName>
        <fullName evidence="2">Uncharacterized protein</fullName>
    </submittedName>
</protein>